<dbReference type="PIRSF" id="PIRSF019345">
    <property type="entry name" value="ScpB"/>
    <property type="match status" value="1"/>
</dbReference>
<dbReference type="Gene3D" id="1.10.10.10">
    <property type="entry name" value="Winged helix-like DNA-binding domain superfamily/Winged helix DNA-binding domain"/>
    <property type="match status" value="2"/>
</dbReference>
<name>A0ABY4VY87_9PROT</name>
<feature type="region of interest" description="Disordered" evidence="5">
    <location>
        <begin position="176"/>
        <end position="206"/>
    </location>
</feature>
<keyword evidence="3" id="KW-0159">Chromosome partition</keyword>
<evidence type="ECO:0000313" key="7">
    <source>
        <dbReference type="Proteomes" id="UP001056291"/>
    </source>
</evidence>
<dbReference type="InterPro" id="IPR005234">
    <property type="entry name" value="ScpB_csome_segregation"/>
</dbReference>
<reference evidence="6" key="1">
    <citation type="submission" date="2022-06" db="EMBL/GenBank/DDBJ databases">
        <title>Sneathiella actinostolidae sp. nov., isolated from a sea anemonein the Western Pacific Ocean.</title>
        <authorList>
            <person name="Wei M.J."/>
        </authorList>
    </citation>
    <scope>NUCLEOTIDE SEQUENCE</scope>
    <source>
        <strain evidence="6">PHK-P5</strain>
    </source>
</reference>
<evidence type="ECO:0000256" key="3">
    <source>
        <dbReference type="ARBA" id="ARBA00022829"/>
    </source>
</evidence>
<evidence type="ECO:0000256" key="5">
    <source>
        <dbReference type="SAM" id="MobiDB-lite"/>
    </source>
</evidence>
<dbReference type="Pfam" id="PF04079">
    <property type="entry name" value="SMC_ScpB"/>
    <property type="match status" value="1"/>
</dbReference>
<gene>
    <name evidence="6" type="primary">scpB</name>
    <name evidence="6" type="ORF">NBZ79_11930</name>
</gene>
<protein>
    <submittedName>
        <fullName evidence="6">SMC-Scp complex subunit ScpB</fullName>
    </submittedName>
</protein>
<accession>A0ABY4VY87</accession>
<evidence type="ECO:0000313" key="6">
    <source>
        <dbReference type="EMBL" id="USG59886.1"/>
    </source>
</evidence>
<dbReference type="InterPro" id="IPR036388">
    <property type="entry name" value="WH-like_DNA-bd_sf"/>
</dbReference>
<dbReference type="RefSeq" id="WP_251932656.1">
    <property type="nucleotide sequence ID" value="NZ_CP098747.1"/>
</dbReference>
<dbReference type="PANTHER" id="PTHR34298">
    <property type="entry name" value="SEGREGATION AND CONDENSATION PROTEIN B"/>
    <property type="match status" value="1"/>
</dbReference>
<dbReference type="NCBIfam" id="TIGR00281">
    <property type="entry name" value="SMC-Scp complex subunit ScpB"/>
    <property type="match status" value="1"/>
</dbReference>
<sequence>MSIDPEHVRMAEALLFAASEPLDEKTLAARLPEGAEIGAILQTIQEHYQHRGVNLTRLAGKWTFLTAPDLSWMLEEERQTTRRLSRAALETLAIIAYHQPATRAEIEEIRGVGLSRGTMDVLFEAGWIRPRGRRRTPGRPVTYGITEEFLIHFGLDDIKDLPGFDELKAAGLLDSEPSGIFSHLSKENLDGEREDDQDELDPEEEF</sequence>
<keyword evidence="7" id="KW-1185">Reference proteome</keyword>
<keyword evidence="4" id="KW-0131">Cell cycle</keyword>
<evidence type="ECO:0000256" key="2">
    <source>
        <dbReference type="ARBA" id="ARBA00022618"/>
    </source>
</evidence>
<dbReference type="PANTHER" id="PTHR34298:SF2">
    <property type="entry name" value="SEGREGATION AND CONDENSATION PROTEIN B"/>
    <property type="match status" value="1"/>
</dbReference>
<dbReference type="EMBL" id="CP098747">
    <property type="protein sequence ID" value="USG59886.1"/>
    <property type="molecule type" value="Genomic_DNA"/>
</dbReference>
<proteinExistence type="predicted"/>
<evidence type="ECO:0000256" key="4">
    <source>
        <dbReference type="ARBA" id="ARBA00023306"/>
    </source>
</evidence>
<keyword evidence="1" id="KW-0963">Cytoplasm</keyword>
<dbReference type="InterPro" id="IPR036390">
    <property type="entry name" value="WH_DNA-bd_sf"/>
</dbReference>
<keyword evidence="2" id="KW-0132">Cell division</keyword>
<dbReference type="Proteomes" id="UP001056291">
    <property type="component" value="Chromosome"/>
</dbReference>
<evidence type="ECO:0000256" key="1">
    <source>
        <dbReference type="ARBA" id="ARBA00022490"/>
    </source>
</evidence>
<dbReference type="SUPFAM" id="SSF46785">
    <property type="entry name" value="Winged helix' DNA-binding domain"/>
    <property type="match status" value="2"/>
</dbReference>
<organism evidence="6 7">
    <name type="scientific">Sneathiella marina</name>
    <dbReference type="NCBI Taxonomy" id="2950108"/>
    <lineage>
        <taxon>Bacteria</taxon>
        <taxon>Pseudomonadati</taxon>
        <taxon>Pseudomonadota</taxon>
        <taxon>Alphaproteobacteria</taxon>
        <taxon>Sneathiellales</taxon>
        <taxon>Sneathiellaceae</taxon>
        <taxon>Sneathiella</taxon>
    </lineage>
</organism>
<feature type="compositionally biased region" description="Acidic residues" evidence="5">
    <location>
        <begin position="192"/>
        <end position="206"/>
    </location>
</feature>